<name>A0AAU9J1F8_9CILI</name>
<proteinExistence type="predicted"/>
<protein>
    <recommendedName>
        <fullName evidence="2">NAD-dependent epimerase/dehydratase domain-containing protein</fullName>
    </recommendedName>
</protein>
<dbReference type="PANTHER" id="PTHR48079:SF6">
    <property type="entry name" value="NAD(P)-BINDING DOMAIN-CONTAINING PROTEIN-RELATED"/>
    <property type="match status" value="1"/>
</dbReference>
<evidence type="ECO:0000313" key="4">
    <source>
        <dbReference type="Proteomes" id="UP001162131"/>
    </source>
</evidence>
<sequence>MLLQLVVINMRVFLTGATGSIGSSVLKSLVAAGHEVTCTARSDQKGQEIVQKGGHYIIFELSPDSVSQLSELCVGYDAIIHTALVLNEEGVRTEHLLVPALIAAAKKTAETKPVVLLTTSGCMCNGETQGPMDEDHDDTSRSHPWVAFKPTLERMVINASAGNFHGCVIRPVWVYGNSFVDQWVRESKAKGKIIAASGNKHVSVIHTDDIAEMYRVLIENKAVGLFYGSEQPIQVETIIEKVSEAIGVTDVERYDNVTEVPNYPWFALAHTLDCQLISKRIKDLYGFVPRHNFFEWLRTEQF</sequence>
<dbReference type="InterPro" id="IPR036291">
    <property type="entry name" value="NAD(P)-bd_dom_sf"/>
</dbReference>
<keyword evidence="4" id="KW-1185">Reference proteome</keyword>
<dbReference type="InterPro" id="IPR001509">
    <property type="entry name" value="Epimerase_deHydtase"/>
</dbReference>
<keyword evidence="1" id="KW-0732">Signal</keyword>
<evidence type="ECO:0000313" key="3">
    <source>
        <dbReference type="EMBL" id="CAG9319165.1"/>
    </source>
</evidence>
<comment type="caution">
    <text evidence="3">The sequence shown here is derived from an EMBL/GenBank/DDBJ whole genome shotgun (WGS) entry which is preliminary data.</text>
</comment>
<organism evidence="3 4">
    <name type="scientific">Blepharisma stoltei</name>
    <dbReference type="NCBI Taxonomy" id="1481888"/>
    <lineage>
        <taxon>Eukaryota</taxon>
        <taxon>Sar</taxon>
        <taxon>Alveolata</taxon>
        <taxon>Ciliophora</taxon>
        <taxon>Postciliodesmatophora</taxon>
        <taxon>Heterotrichea</taxon>
        <taxon>Heterotrichida</taxon>
        <taxon>Blepharismidae</taxon>
        <taxon>Blepharisma</taxon>
    </lineage>
</organism>
<dbReference type="EMBL" id="CAJZBQ010000022">
    <property type="protein sequence ID" value="CAG9319165.1"/>
    <property type="molecule type" value="Genomic_DNA"/>
</dbReference>
<dbReference type="GO" id="GO:0004029">
    <property type="term" value="F:aldehyde dehydrogenase (NAD+) activity"/>
    <property type="evidence" value="ECO:0007669"/>
    <property type="project" value="TreeGrafter"/>
</dbReference>
<dbReference type="InterPro" id="IPR051783">
    <property type="entry name" value="NAD(P)-dependent_oxidoreduct"/>
</dbReference>
<gene>
    <name evidence="3" type="ORF">BSTOLATCC_MIC23374</name>
</gene>
<evidence type="ECO:0000256" key="1">
    <source>
        <dbReference type="SAM" id="SignalP"/>
    </source>
</evidence>
<feature type="signal peptide" evidence="1">
    <location>
        <begin position="1"/>
        <end position="17"/>
    </location>
</feature>
<feature type="domain" description="NAD-dependent epimerase/dehydratase" evidence="2">
    <location>
        <begin position="12"/>
        <end position="221"/>
    </location>
</feature>
<reference evidence="3" key="1">
    <citation type="submission" date="2021-09" db="EMBL/GenBank/DDBJ databases">
        <authorList>
            <consortium name="AG Swart"/>
            <person name="Singh M."/>
            <person name="Singh A."/>
            <person name="Seah K."/>
            <person name="Emmerich C."/>
        </authorList>
    </citation>
    <scope>NUCLEOTIDE SEQUENCE</scope>
    <source>
        <strain evidence="3">ATCC30299</strain>
    </source>
</reference>
<evidence type="ECO:0000259" key="2">
    <source>
        <dbReference type="Pfam" id="PF01370"/>
    </source>
</evidence>
<dbReference type="Proteomes" id="UP001162131">
    <property type="component" value="Unassembled WGS sequence"/>
</dbReference>
<dbReference type="Pfam" id="PF01370">
    <property type="entry name" value="Epimerase"/>
    <property type="match status" value="1"/>
</dbReference>
<dbReference type="SUPFAM" id="SSF51735">
    <property type="entry name" value="NAD(P)-binding Rossmann-fold domains"/>
    <property type="match status" value="1"/>
</dbReference>
<dbReference type="PANTHER" id="PTHR48079">
    <property type="entry name" value="PROTEIN YEEZ"/>
    <property type="match status" value="1"/>
</dbReference>
<dbReference type="Gene3D" id="3.40.50.720">
    <property type="entry name" value="NAD(P)-binding Rossmann-like Domain"/>
    <property type="match status" value="1"/>
</dbReference>
<accession>A0AAU9J1F8</accession>
<dbReference type="GO" id="GO:0005737">
    <property type="term" value="C:cytoplasm"/>
    <property type="evidence" value="ECO:0007669"/>
    <property type="project" value="TreeGrafter"/>
</dbReference>
<dbReference type="AlphaFoldDB" id="A0AAU9J1F8"/>
<feature type="chain" id="PRO_5043482408" description="NAD-dependent epimerase/dehydratase domain-containing protein" evidence="1">
    <location>
        <begin position="18"/>
        <end position="302"/>
    </location>
</feature>